<comment type="caution">
    <text evidence="1">The sequence shown here is derived from an EMBL/GenBank/DDBJ whole genome shotgun (WGS) entry which is preliminary data.</text>
</comment>
<accession>A0A0F9JBA6</accession>
<protein>
    <submittedName>
        <fullName evidence="1">Uncharacterized protein</fullName>
    </submittedName>
</protein>
<organism evidence="1">
    <name type="scientific">marine sediment metagenome</name>
    <dbReference type="NCBI Taxonomy" id="412755"/>
    <lineage>
        <taxon>unclassified sequences</taxon>
        <taxon>metagenomes</taxon>
        <taxon>ecological metagenomes</taxon>
    </lineage>
</organism>
<evidence type="ECO:0000313" key="1">
    <source>
        <dbReference type="EMBL" id="KKM67089.1"/>
    </source>
</evidence>
<sequence>MELKDKIMSDIGFLDILIKNSEWLLDEGHYLRLKILREHLIEAHKKLKSKQ</sequence>
<dbReference type="EMBL" id="LAZR01010412">
    <property type="protein sequence ID" value="KKM67089.1"/>
    <property type="molecule type" value="Genomic_DNA"/>
</dbReference>
<dbReference type="AlphaFoldDB" id="A0A0F9JBA6"/>
<reference evidence="1" key="1">
    <citation type="journal article" date="2015" name="Nature">
        <title>Complex archaea that bridge the gap between prokaryotes and eukaryotes.</title>
        <authorList>
            <person name="Spang A."/>
            <person name="Saw J.H."/>
            <person name="Jorgensen S.L."/>
            <person name="Zaremba-Niedzwiedzka K."/>
            <person name="Martijn J."/>
            <person name="Lind A.E."/>
            <person name="van Eijk R."/>
            <person name="Schleper C."/>
            <person name="Guy L."/>
            <person name="Ettema T.J."/>
        </authorList>
    </citation>
    <scope>NUCLEOTIDE SEQUENCE</scope>
</reference>
<name>A0A0F9JBA6_9ZZZZ</name>
<proteinExistence type="predicted"/>
<gene>
    <name evidence="1" type="ORF">LCGC14_1474750</name>
</gene>